<reference evidence="1 2" key="1">
    <citation type="submission" date="2013-04" db="EMBL/GenBank/DDBJ databases">
        <title>The Genome Sequence of Bacteroides massiliensis DSM 17679.</title>
        <authorList>
            <consortium name="The Broad Institute Genomics Platform"/>
            <person name="Earl A."/>
            <person name="Ward D."/>
            <person name="Feldgarden M."/>
            <person name="Gevers D."/>
            <person name="Martens E."/>
            <person name="Fenner L."/>
            <person name="Roux V."/>
            <person name="Mallet M.N."/>
            <person name="Raoult D."/>
            <person name="Walker B."/>
            <person name="Young S."/>
            <person name="Zeng Q."/>
            <person name="Gargeya S."/>
            <person name="Fitzgerald M."/>
            <person name="Haas B."/>
            <person name="Abouelleil A."/>
            <person name="Allen A.W."/>
            <person name="Alvarado L."/>
            <person name="Arachchi H.M."/>
            <person name="Berlin A.M."/>
            <person name="Chapman S.B."/>
            <person name="Gainer-Dewar J."/>
            <person name="Goldberg J."/>
            <person name="Griggs A."/>
            <person name="Gujja S."/>
            <person name="Hansen M."/>
            <person name="Howarth C."/>
            <person name="Imamovic A."/>
            <person name="Ireland A."/>
            <person name="Larimer J."/>
            <person name="McCowan C."/>
            <person name="Murphy C."/>
            <person name="Pearson M."/>
            <person name="Poon T.W."/>
            <person name="Priest M."/>
            <person name="Roberts A."/>
            <person name="Saif S."/>
            <person name="Shea T."/>
            <person name="Sisk P."/>
            <person name="Sykes S."/>
            <person name="Wortman J."/>
            <person name="Nusbaum C."/>
            <person name="Birren B."/>
        </authorList>
    </citation>
    <scope>NUCLEOTIDE SEQUENCE [LARGE SCALE GENOMIC DNA]</scope>
    <source>
        <strain evidence="2">B84634 / Timone 84634 / DSM 17679 / JCM 13223</strain>
    </source>
</reference>
<accession>U6RPP2</accession>
<organism evidence="1 2">
    <name type="scientific">Phocaeicola massiliensis B84634 = Timone 84634 = DSM 17679 = JCM 13223</name>
    <dbReference type="NCBI Taxonomy" id="1121098"/>
    <lineage>
        <taxon>Bacteria</taxon>
        <taxon>Pseudomonadati</taxon>
        <taxon>Bacteroidota</taxon>
        <taxon>Bacteroidia</taxon>
        <taxon>Bacteroidales</taxon>
        <taxon>Bacteroidaceae</taxon>
        <taxon>Phocaeicola</taxon>
    </lineage>
</organism>
<gene>
    <name evidence="1" type="ORF">HMPREF1534_00533</name>
</gene>
<dbReference type="HOGENOM" id="CLU_3180202_0_0_10"/>
<protein>
    <submittedName>
        <fullName evidence="1">Uncharacterized protein</fullName>
    </submittedName>
</protein>
<dbReference type="EMBL" id="AQHY01000007">
    <property type="protein sequence ID" value="EOA57766.1"/>
    <property type="molecule type" value="Genomic_DNA"/>
</dbReference>
<evidence type="ECO:0000313" key="1">
    <source>
        <dbReference type="EMBL" id="EOA57766.1"/>
    </source>
</evidence>
<proteinExistence type="predicted"/>
<evidence type="ECO:0000313" key="2">
    <source>
        <dbReference type="Proteomes" id="UP000017831"/>
    </source>
</evidence>
<sequence length="46" mass="5280">MVNLFVPMGGFACLTESGVCFRYVAKKTLEFLLKFKVFKKNSKVFL</sequence>
<dbReference type="Proteomes" id="UP000017831">
    <property type="component" value="Unassembled WGS sequence"/>
</dbReference>
<keyword evidence="2" id="KW-1185">Reference proteome</keyword>
<name>U6RPP2_9BACT</name>
<comment type="caution">
    <text evidence="1">The sequence shown here is derived from an EMBL/GenBank/DDBJ whole genome shotgun (WGS) entry which is preliminary data.</text>
</comment>
<dbReference type="AlphaFoldDB" id="U6RPP2"/>